<feature type="chain" id="PRO_5047441757" evidence="1">
    <location>
        <begin position="17"/>
        <end position="115"/>
    </location>
</feature>
<reference evidence="2 3" key="1">
    <citation type="journal article" date="2023" name="Nucleic Acids Res.">
        <title>The hologenome of Daphnia magna reveals possible DNA methylation and microbiome-mediated evolution of the host genome.</title>
        <authorList>
            <person name="Chaturvedi A."/>
            <person name="Li X."/>
            <person name="Dhandapani V."/>
            <person name="Marshall H."/>
            <person name="Kissane S."/>
            <person name="Cuenca-Cambronero M."/>
            <person name="Asole G."/>
            <person name="Calvet F."/>
            <person name="Ruiz-Romero M."/>
            <person name="Marangio P."/>
            <person name="Guigo R."/>
            <person name="Rago D."/>
            <person name="Mirbahai L."/>
            <person name="Eastwood N."/>
            <person name="Colbourne J.K."/>
            <person name="Zhou J."/>
            <person name="Mallon E."/>
            <person name="Orsini L."/>
        </authorList>
    </citation>
    <scope>NUCLEOTIDE SEQUENCE [LARGE SCALE GENOMIC DNA]</scope>
    <source>
        <strain evidence="2">LRV0_1</strain>
    </source>
</reference>
<comment type="caution">
    <text evidence="2">The sequence shown here is derived from an EMBL/GenBank/DDBJ whole genome shotgun (WGS) entry which is preliminary data.</text>
</comment>
<feature type="signal peptide" evidence="1">
    <location>
        <begin position="1"/>
        <end position="16"/>
    </location>
</feature>
<evidence type="ECO:0000313" key="2">
    <source>
        <dbReference type="EMBL" id="KAK4003311.1"/>
    </source>
</evidence>
<gene>
    <name evidence="2" type="ORF">OUZ56_005082</name>
</gene>
<evidence type="ECO:0000313" key="3">
    <source>
        <dbReference type="Proteomes" id="UP001234178"/>
    </source>
</evidence>
<accession>A0ABQ9YRZ3</accession>
<dbReference type="Proteomes" id="UP001234178">
    <property type="component" value="Unassembled WGS sequence"/>
</dbReference>
<protein>
    <submittedName>
        <fullName evidence="2">Uncharacterized protein</fullName>
    </submittedName>
</protein>
<evidence type="ECO:0000256" key="1">
    <source>
        <dbReference type="SAM" id="SignalP"/>
    </source>
</evidence>
<proteinExistence type="predicted"/>
<name>A0ABQ9YRZ3_9CRUS</name>
<dbReference type="EMBL" id="JAOYFB010000001">
    <property type="protein sequence ID" value="KAK4003311.1"/>
    <property type="molecule type" value="Genomic_DNA"/>
</dbReference>
<organism evidence="2 3">
    <name type="scientific">Daphnia magna</name>
    <dbReference type="NCBI Taxonomy" id="35525"/>
    <lineage>
        <taxon>Eukaryota</taxon>
        <taxon>Metazoa</taxon>
        <taxon>Ecdysozoa</taxon>
        <taxon>Arthropoda</taxon>
        <taxon>Crustacea</taxon>
        <taxon>Branchiopoda</taxon>
        <taxon>Diplostraca</taxon>
        <taxon>Cladocera</taxon>
        <taxon>Anomopoda</taxon>
        <taxon>Daphniidae</taxon>
        <taxon>Daphnia</taxon>
    </lineage>
</organism>
<keyword evidence="1" id="KW-0732">Signal</keyword>
<sequence>MTSLLHLYVLLKSGLFRLEWPVWETFVMSIEMEIKIEIPLWSITVSSNAYYGQNLRVHPKHRSQQEKEKIFLEGCVGESRIIKASLDARAVTEPVQPAAAVPWFGYPHPIRRGRI</sequence>
<keyword evidence="3" id="KW-1185">Reference proteome</keyword>